<dbReference type="GO" id="GO:0005524">
    <property type="term" value="F:ATP binding"/>
    <property type="evidence" value="ECO:0007669"/>
    <property type="project" value="UniProtKB-KW"/>
</dbReference>
<feature type="domain" description="Helicase C-terminal" evidence="10">
    <location>
        <begin position="232"/>
        <end position="393"/>
    </location>
</feature>
<sequence length="682" mass="74552">MDTTSLETKEESFDGKDTISFADLGLDDVALKAVQDKGFTEPTPIQVLAIPRLLNGDANVIAKARTGTGKTAAFGIPLVQELRADKHCPRALVLVPTRELAVQVAGEIDSLRSETYPRTATVYGGASIVDQLRTLRNGVEIVVGTPGRVIDHLERRSLDLSKIEYFILDEADEMLNMGFIEDIEAIFGRANPEARVLMFSATMPQAILSIASNFMGDYEIVEEENRPEEPILTEQFCWFVREDDKTEALVRLIDSSPDFYGLVFCQTKADADAVAKELDERHYQAAALHGDIAQSQREKILGRFRVKKTRILVATDVAARGIDIEGLTHVVNYALPYDGPTYTHRVGRTGRAGAKGMAITFVRPEERRRLGYLRNHARGELKEGQVPTVREVLDIKRNRLMSATTGDIARFFDQTSAAADAEGADGASPSAEAASVSVAPEFLEFAESLSEGRDPKEVLAAVLSLQYGDALSPDHYTEIKTMRNPGNDRSHVRLYLGLGRRDGMNRRGVAQFFRDLIGVPERLVDRIEVMDAFSLATLPADAAAAALDLSKQRRNVPHMHVDVKDSGGDFHSGPRGGNRRGPARGFGEGYPGGGFAGDGNARPRGPGYRGARSADDRPRDDRPRNDRPRSGHPGGFGRSEGSGPGRFGGGDRPDAGRRQARTYSRGPRPEGGAEAFLKRKEI</sequence>
<evidence type="ECO:0000256" key="8">
    <source>
        <dbReference type="SAM" id="MobiDB-lite"/>
    </source>
</evidence>
<evidence type="ECO:0000256" key="1">
    <source>
        <dbReference type="ARBA" id="ARBA00022741"/>
    </source>
</evidence>
<dbReference type="InterPro" id="IPR044742">
    <property type="entry name" value="DEAD/DEAH_RhlB"/>
</dbReference>
<keyword evidence="1 7" id="KW-0547">Nucleotide-binding</keyword>
<dbReference type="InterPro" id="IPR011545">
    <property type="entry name" value="DEAD/DEAH_box_helicase_dom"/>
</dbReference>
<dbReference type="InterPro" id="IPR014001">
    <property type="entry name" value="Helicase_ATP-bd"/>
</dbReference>
<dbReference type="GO" id="GO:0016787">
    <property type="term" value="F:hydrolase activity"/>
    <property type="evidence" value="ECO:0007669"/>
    <property type="project" value="UniProtKB-KW"/>
</dbReference>
<dbReference type="Proteomes" id="UP001198163">
    <property type="component" value="Unassembled WGS sequence"/>
</dbReference>
<evidence type="ECO:0000256" key="3">
    <source>
        <dbReference type="ARBA" id="ARBA00022806"/>
    </source>
</evidence>
<evidence type="ECO:0000313" key="13">
    <source>
        <dbReference type="Proteomes" id="UP001198163"/>
    </source>
</evidence>
<dbReference type="InterPro" id="IPR027417">
    <property type="entry name" value="P-loop_NTPase"/>
</dbReference>
<dbReference type="GO" id="GO:0003676">
    <property type="term" value="F:nucleic acid binding"/>
    <property type="evidence" value="ECO:0007669"/>
    <property type="project" value="InterPro"/>
</dbReference>
<dbReference type="SUPFAM" id="SSF52540">
    <property type="entry name" value="P-loop containing nucleoside triphosphate hydrolases"/>
    <property type="match status" value="1"/>
</dbReference>
<evidence type="ECO:0000256" key="2">
    <source>
        <dbReference type="ARBA" id="ARBA00022801"/>
    </source>
</evidence>
<comment type="caution">
    <text evidence="12">The sequence shown here is derived from an EMBL/GenBank/DDBJ whole genome shotgun (WGS) entry which is preliminary data.</text>
</comment>
<protein>
    <submittedName>
        <fullName evidence="12">DEAD/DEAH box helicase</fullName>
    </submittedName>
</protein>
<comment type="similarity">
    <text evidence="5 7">Belongs to the DEAD box helicase family.</text>
</comment>
<organism evidence="12 13">
    <name type="scientific">Teretinema zuelzerae</name>
    <dbReference type="NCBI Taxonomy" id="156"/>
    <lineage>
        <taxon>Bacteria</taxon>
        <taxon>Pseudomonadati</taxon>
        <taxon>Spirochaetota</taxon>
        <taxon>Spirochaetia</taxon>
        <taxon>Spirochaetales</taxon>
        <taxon>Treponemataceae</taxon>
        <taxon>Teretinema</taxon>
    </lineage>
</organism>
<dbReference type="CDD" id="cd00268">
    <property type="entry name" value="DEADc"/>
    <property type="match status" value="1"/>
</dbReference>
<reference evidence="12" key="1">
    <citation type="submission" date="2021-08" db="EMBL/GenBank/DDBJ databases">
        <title>Comparative analyses of Brucepasteria parasyntrophica and Teretinema zuelzerae.</title>
        <authorList>
            <person name="Song Y."/>
            <person name="Brune A."/>
        </authorList>
    </citation>
    <scope>NUCLEOTIDE SEQUENCE</scope>
    <source>
        <strain evidence="12">DSM 1903</strain>
    </source>
</reference>
<evidence type="ECO:0000256" key="6">
    <source>
        <dbReference type="PROSITE-ProRule" id="PRU00552"/>
    </source>
</evidence>
<feature type="region of interest" description="Disordered" evidence="8">
    <location>
        <begin position="560"/>
        <end position="682"/>
    </location>
</feature>
<evidence type="ECO:0000256" key="7">
    <source>
        <dbReference type="RuleBase" id="RU000492"/>
    </source>
</evidence>
<dbReference type="InterPro" id="IPR050079">
    <property type="entry name" value="DEAD_box_RNA_helicase"/>
</dbReference>
<dbReference type="RefSeq" id="WP_230756446.1">
    <property type="nucleotide sequence ID" value="NZ_JAINWA010000003.1"/>
</dbReference>
<gene>
    <name evidence="12" type="ORF">K7J14_11800</name>
</gene>
<dbReference type="PROSITE" id="PS00039">
    <property type="entry name" value="DEAD_ATP_HELICASE"/>
    <property type="match status" value="1"/>
</dbReference>
<dbReference type="InterPro" id="IPR001650">
    <property type="entry name" value="Helicase_C-like"/>
</dbReference>
<dbReference type="InterPro" id="IPR014014">
    <property type="entry name" value="RNA_helicase_DEAD_Q_motif"/>
</dbReference>
<dbReference type="PROSITE" id="PS51194">
    <property type="entry name" value="HELICASE_CTER"/>
    <property type="match status" value="1"/>
</dbReference>
<dbReference type="Gene3D" id="3.40.50.300">
    <property type="entry name" value="P-loop containing nucleotide triphosphate hydrolases"/>
    <property type="match status" value="2"/>
</dbReference>
<dbReference type="Pfam" id="PF03880">
    <property type="entry name" value="DbpA"/>
    <property type="match status" value="1"/>
</dbReference>
<proteinExistence type="inferred from homology"/>
<dbReference type="Pfam" id="PF00271">
    <property type="entry name" value="Helicase_C"/>
    <property type="match status" value="1"/>
</dbReference>
<dbReference type="GO" id="GO:0003724">
    <property type="term" value="F:RNA helicase activity"/>
    <property type="evidence" value="ECO:0007669"/>
    <property type="project" value="InterPro"/>
</dbReference>
<dbReference type="Pfam" id="PF00270">
    <property type="entry name" value="DEAD"/>
    <property type="match status" value="1"/>
</dbReference>
<keyword evidence="2 7" id="KW-0378">Hydrolase</keyword>
<dbReference type="InterPro" id="IPR000629">
    <property type="entry name" value="RNA-helicase_DEAD-box_CS"/>
</dbReference>
<dbReference type="SMART" id="SM00490">
    <property type="entry name" value="HELICc"/>
    <property type="match status" value="1"/>
</dbReference>
<dbReference type="PANTHER" id="PTHR47959:SF13">
    <property type="entry name" value="ATP-DEPENDENT RNA HELICASE RHLE"/>
    <property type="match status" value="1"/>
</dbReference>
<feature type="domain" description="Helicase ATP-binding" evidence="9">
    <location>
        <begin position="51"/>
        <end position="221"/>
    </location>
</feature>
<feature type="short sequence motif" description="Q motif" evidence="6">
    <location>
        <begin position="19"/>
        <end position="47"/>
    </location>
</feature>
<feature type="compositionally biased region" description="Basic and acidic residues" evidence="8">
    <location>
        <begin position="612"/>
        <end position="629"/>
    </location>
</feature>
<feature type="compositionally biased region" description="Low complexity" evidence="8">
    <location>
        <begin position="598"/>
        <end position="611"/>
    </location>
</feature>
<keyword evidence="13" id="KW-1185">Reference proteome</keyword>
<dbReference type="InterPro" id="IPR005580">
    <property type="entry name" value="DbpA/CsdA_RNA-bd_dom"/>
</dbReference>
<dbReference type="PROSITE" id="PS51195">
    <property type="entry name" value="Q_MOTIF"/>
    <property type="match status" value="1"/>
</dbReference>
<evidence type="ECO:0000259" key="10">
    <source>
        <dbReference type="PROSITE" id="PS51194"/>
    </source>
</evidence>
<dbReference type="EMBL" id="JAINWA010000003">
    <property type="protein sequence ID" value="MCD1655378.1"/>
    <property type="molecule type" value="Genomic_DNA"/>
</dbReference>
<feature type="compositionally biased region" description="Gly residues" evidence="8">
    <location>
        <begin position="584"/>
        <end position="597"/>
    </location>
</feature>
<dbReference type="SMART" id="SM00487">
    <property type="entry name" value="DEXDc"/>
    <property type="match status" value="1"/>
</dbReference>
<evidence type="ECO:0000259" key="9">
    <source>
        <dbReference type="PROSITE" id="PS51192"/>
    </source>
</evidence>
<dbReference type="InterPro" id="IPR012677">
    <property type="entry name" value="Nucleotide-bd_a/b_plait_sf"/>
</dbReference>
<evidence type="ECO:0000256" key="5">
    <source>
        <dbReference type="ARBA" id="ARBA00038437"/>
    </source>
</evidence>
<dbReference type="PROSITE" id="PS51192">
    <property type="entry name" value="HELICASE_ATP_BIND_1"/>
    <property type="match status" value="1"/>
</dbReference>
<evidence type="ECO:0000313" key="12">
    <source>
        <dbReference type="EMBL" id="MCD1655378.1"/>
    </source>
</evidence>
<feature type="domain" description="DEAD-box RNA helicase Q" evidence="11">
    <location>
        <begin position="19"/>
        <end position="47"/>
    </location>
</feature>
<accession>A0AAE3JJC8</accession>
<dbReference type="Gene3D" id="3.30.70.330">
    <property type="match status" value="1"/>
</dbReference>
<evidence type="ECO:0000259" key="11">
    <source>
        <dbReference type="PROSITE" id="PS51195"/>
    </source>
</evidence>
<dbReference type="GO" id="GO:0005829">
    <property type="term" value="C:cytosol"/>
    <property type="evidence" value="ECO:0007669"/>
    <property type="project" value="TreeGrafter"/>
</dbReference>
<name>A0AAE3JJC8_9SPIR</name>
<dbReference type="CDD" id="cd18787">
    <property type="entry name" value="SF2_C_DEAD"/>
    <property type="match status" value="1"/>
</dbReference>
<feature type="compositionally biased region" description="Gly residues" evidence="8">
    <location>
        <begin position="632"/>
        <end position="648"/>
    </location>
</feature>
<evidence type="ECO:0000256" key="4">
    <source>
        <dbReference type="ARBA" id="ARBA00022840"/>
    </source>
</evidence>
<keyword evidence="4 7" id="KW-0067">ATP-binding</keyword>
<keyword evidence="3 7" id="KW-0347">Helicase</keyword>
<dbReference type="PANTHER" id="PTHR47959">
    <property type="entry name" value="ATP-DEPENDENT RNA HELICASE RHLE-RELATED"/>
    <property type="match status" value="1"/>
</dbReference>
<dbReference type="AlphaFoldDB" id="A0AAE3JJC8"/>